<evidence type="ECO:0000313" key="2">
    <source>
        <dbReference type="EMBL" id="CAL4064178.1"/>
    </source>
</evidence>
<dbReference type="EMBL" id="CAXKWB010001381">
    <property type="protein sequence ID" value="CAL4064178.1"/>
    <property type="molecule type" value="Genomic_DNA"/>
</dbReference>
<dbReference type="Proteomes" id="UP001497623">
    <property type="component" value="Unassembled WGS sequence"/>
</dbReference>
<accession>A0AAV2PV84</accession>
<evidence type="ECO:0000256" key="1">
    <source>
        <dbReference type="SAM" id="SignalP"/>
    </source>
</evidence>
<comment type="caution">
    <text evidence="2">The sequence shown here is derived from an EMBL/GenBank/DDBJ whole genome shotgun (WGS) entry which is preliminary data.</text>
</comment>
<reference evidence="2 3" key="1">
    <citation type="submission" date="2024-05" db="EMBL/GenBank/DDBJ databases">
        <authorList>
            <person name="Wallberg A."/>
        </authorList>
    </citation>
    <scope>NUCLEOTIDE SEQUENCE [LARGE SCALE GENOMIC DNA]</scope>
</reference>
<organism evidence="2 3">
    <name type="scientific">Meganyctiphanes norvegica</name>
    <name type="common">Northern krill</name>
    <name type="synonym">Thysanopoda norvegica</name>
    <dbReference type="NCBI Taxonomy" id="48144"/>
    <lineage>
        <taxon>Eukaryota</taxon>
        <taxon>Metazoa</taxon>
        <taxon>Ecdysozoa</taxon>
        <taxon>Arthropoda</taxon>
        <taxon>Crustacea</taxon>
        <taxon>Multicrustacea</taxon>
        <taxon>Malacostraca</taxon>
        <taxon>Eumalacostraca</taxon>
        <taxon>Eucarida</taxon>
        <taxon>Euphausiacea</taxon>
        <taxon>Euphausiidae</taxon>
        <taxon>Meganyctiphanes</taxon>
    </lineage>
</organism>
<feature type="signal peptide" evidence="1">
    <location>
        <begin position="1"/>
        <end position="19"/>
    </location>
</feature>
<name>A0AAV2PV84_MEGNR</name>
<keyword evidence="1" id="KW-0732">Signal</keyword>
<keyword evidence="3" id="KW-1185">Reference proteome</keyword>
<dbReference type="AlphaFoldDB" id="A0AAV2PV84"/>
<gene>
    <name evidence="2" type="ORF">MNOR_LOCUS3895</name>
</gene>
<feature type="chain" id="PRO_5043819547" evidence="1">
    <location>
        <begin position="20"/>
        <end position="113"/>
    </location>
</feature>
<protein>
    <submittedName>
        <fullName evidence="2">Uncharacterized protein</fullName>
    </submittedName>
</protein>
<proteinExistence type="predicted"/>
<evidence type="ECO:0000313" key="3">
    <source>
        <dbReference type="Proteomes" id="UP001497623"/>
    </source>
</evidence>
<sequence>MRFLVACTVAYLAISVVSGKGIDCYYCSNYNPDDMWYYDAECNSTSYSRNSLHCDDCDSCYTHVEKDGRVLRWADWHRGAENCSIHDTYTLCYCQGDYCNTNTCEHCLTPSQD</sequence>